<comment type="function">
    <text evidence="10">Catalyzes the reversible epimerization of D-ribulose 5-phosphate to D-xylulose 5-phosphate.</text>
</comment>
<evidence type="ECO:0000256" key="3">
    <source>
        <dbReference type="ARBA" id="ARBA00001941"/>
    </source>
</evidence>
<evidence type="ECO:0000256" key="5">
    <source>
        <dbReference type="ARBA" id="ARBA00001954"/>
    </source>
</evidence>
<keyword evidence="13" id="KW-0862">Zinc</keyword>
<feature type="binding site" evidence="14">
    <location>
        <position position="179"/>
    </location>
    <ligand>
        <name>substrate</name>
    </ligand>
</feature>
<protein>
    <recommendedName>
        <fullName evidence="7 10">Ribulose-phosphate 3-epimerase</fullName>
        <ecNumber evidence="7 10">5.1.3.1</ecNumber>
    </recommendedName>
</protein>
<keyword evidence="13" id="KW-0170">Cobalt</keyword>
<dbReference type="GO" id="GO:0004750">
    <property type="term" value="F:D-ribulose-phosphate 3-epimerase activity"/>
    <property type="evidence" value="ECO:0007669"/>
    <property type="project" value="UniProtKB-UniRule"/>
</dbReference>
<keyword evidence="8 10" id="KW-0479">Metal-binding</keyword>
<evidence type="ECO:0000313" key="15">
    <source>
        <dbReference type="EMBL" id="PJJ79021.1"/>
    </source>
</evidence>
<evidence type="ECO:0000256" key="4">
    <source>
        <dbReference type="ARBA" id="ARBA00001947"/>
    </source>
</evidence>
<proteinExistence type="inferred from homology"/>
<accession>A0A2H9VKZ8</accession>
<evidence type="ECO:0000256" key="9">
    <source>
        <dbReference type="ARBA" id="ARBA00023235"/>
    </source>
</evidence>
<dbReference type="SUPFAM" id="SSF51366">
    <property type="entry name" value="Ribulose-phoshate binding barrel"/>
    <property type="match status" value="1"/>
</dbReference>
<dbReference type="GO" id="GO:0006098">
    <property type="term" value="P:pentose-phosphate shunt"/>
    <property type="evidence" value="ECO:0007669"/>
    <property type="project" value="UniProtKB-UniRule"/>
</dbReference>
<dbReference type="Proteomes" id="UP000242687">
    <property type="component" value="Unassembled WGS sequence"/>
</dbReference>
<feature type="active site" description="Proton donor" evidence="10 12">
    <location>
        <position position="177"/>
    </location>
</feature>
<feature type="binding site" evidence="10 14">
    <location>
        <position position="68"/>
    </location>
    <ligand>
        <name>substrate</name>
    </ligand>
</feature>
<feature type="binding site" evidence="10 14">
    <location>
        <begin position="199"/>
        <end position="200"/>
    </location>
    <ligand>
        <name>substrate</name>
    </ligand>
</feature>
<comment type="cofactor">
    <cofactor evidence="3">
        <name>Co(2+)</name>
        <dbReference type="ChEBI" id="CHEBI:48828"/>
    </cofactor>
</comment>
<dbReference type="InterPro" id="IPR026019">
    <property type="entry name" value="Ribul_P_3_epim"/>
</dbReference>
<evidence type="ECO:0000256" key="13">
    <source>
        <dbReference type="PIRSR" id="PIRSR001461-2"/>
    </source>
</evidence>
<comment type="cofactor">
    <cofactor evidence="10 13">
        <name>a divalent metal cation</name>
        <dbReference type="ChEBI" id="CHEBI:60240"/>
    </cofactor>
    <text evidence="10 13">Binds 1 divalent metal cation per subunit.</text>
</comment>
<feature type="binding site" evidence="10">
    <location>
        <begin position="177"/>
        <end position="179"/>
    </location>
    <ligand>
        <name>substrate</name>
    </ligand>
</feature>
<dbReference type="HAMAP" id="MF_02227">
    <property type="entry name" value="RPE"/>
    <property type="match status" value="1"/>
</dbReference>
<dbReference type="FunFam" id="3.20.20.70:FF:000004">
    <property type="entry name" value="Ribulose-phosphate 3-epimerase"/>
    <property type="match status" value="1"/>
</dbReference>
<dbReference type="PROSITE" id="PS01085">
    <property type="entry name" value="RIBUL_P_3_EPIMER_1"/>
    <property type="match status" value="1"/>
</dbReference>
<evidence type="ECO:0000256" key="12">
    <source>
        <dbReference type="PIRSR" id="PIRSR001461-1"/>
    </source>
</evidence>
<dbReference type="GO" id="GO:0019323">
    <property type="term" value="P:pentose catabolic process"/>
    <property type="evidence" value="ECO:0007669"/>
    <property type="project" value="UniProtKB-UniRule"/>
</dbReference>
<comment type="caution">
    <text evidence="15">The sequence shown here is derived from an EMBL/GenBank/DDBJ whole genome shotgun (WGS) entry which is preliminary data.</text>
</comment>
<comment type="pathway">
    <text evidence="10">Carbohydrate degradation.</text>
</comment>
<feature type="binding site" evidence="10 14">
    <location>
        <begin position="144"/>
        <end position="147"/>
    </location>
    <ligand>
        <name>substrate</name>
    </ligand>
</feature>
<comment type="cofactor">
    <cofactor evidence="4">
        <name>Zn(2+)</name>
        <dbReference type="ChEBI" id="CHEBI:29105"/>
    </cofactor>
</comment>
<dbReference type="Gene3D" id="3.20.20.70">
    <property type="entry name" value="Aldolase class I"/>
    <property type="match status" value="1"/>
</dbReference>
<evidence type="ECO:0000256" key="7">
    <source>
        <dbReference type="ARBA" id="ARBA00013188"/>
    </source>
</evidence>
<feature type="binding site" evidence="10 13">
    <location>
        <position position="35"/>
    </location>
    <ligand>
        <name>a divalent metal cation</name>
        <dbReference type="ChEBI" id="CHEBI:60240"/>
    </ligand>
</feature>
<comment type="catalytic activity">
    <reaction evidence="1 10 11">
        <text>D-ribulose 5-phosphate = D-xylulose 5-phosphate</text>
        <dbReference type="Rhea" id="RHEA:13677"/>
        <dbReference type="ChEBI" id="CHEBI:57737"/>
        <dbReference type="ChEBI" id="CHEBI:58121"/>
        <dbReference type="EC" id="5.1.3.1"/>
    </reaction>
</comment>
<feature type="binding site" evidence="10 13">
    <location>
        <position position="177"/>
    </location>
    <ligand>
        <name>a divalent metal cation</name>
        <dbReference type="ChEBI" id="CHEBI:60240"/>
    </ligand>
</feature>
<evidence type="ECO:0000256" key="10">
    <source>
        <dbReference type="HAMAP-Rule" id="MF_02227"/>
    </source>
</evidence>
<dbReference type="PANTHER" id="PTHR11749">
    <property type="entry name" value="RIBULOSE-5-PHOSPHATE-3-EPIMERASE"/>
    <property type="match status" value="1"/>
</dbReference>
<sequence>MTNDHLISPSILAADFGNLQRDIELLNTSEADWIHVDVMDGEFVPNISFGFPVIAAVNKHAQKPLDVHLMIVQPERYLKAFKDAGAAGLTVHFETCPHLHRTVQVIKELGCRAGVAINPHTPISVLEDIIAEVDMILIMSVNPGFGGQHFIENTYKKIKQLRAMAQSVNPDLLIEIDGGVDAQNAQQLIDAGANVLVAGSAVFSSANPKAVISELKHPKKLQSL</sequence>
<comment type="cofactor">
    <cofactor evidence="5">
        <name>Fe(2+)</name>
        <dbReference type="ChEBI" id="CHEBI:29033"/>
    </cofactor>
</comment>
<dbReference type="EC" id="5.1.3.1" evidence="7 10"/>
<dbReference type="OrthoDB" id="1645589at2"/>
<evidence type="ECO:0000256" key="6">
    <source>
        <dbReference type="ARBA" id="ARBA00009541"/>
    </source>
</evidence>
<dbReference type="RefSeq" id="WP_100341392.1">
    <property type="nucleotide sequence ID" value="NZ_PGFJ01000002.1"/>
</dbReference>
<gene>
    <name evidence="10" type="primary">rpe</name>
    <name evidence="15" type="ORF">CLV57_2145</name>
</gene>
<feature type="binding site" evidence="10 14">
    <location>
        <position position="10"/>
    </location>
    <ligand>
        <name>substrate</name>
    </ligand>
</feature>
<evidence type="ECO:0000256" key="2">
    <source>
        <dbReference type="ARBA" id="ARBA00001936"/>
    </source>
</evidence>
<dbReference type="InterPro" id="IPR013785">
    <property type="entry name" value="Aldolase_TIM"/>
</dbReference>
<dbReference type="GO" id="GO:0005737">
    <property type="term" value="C:cytoplasm"/>
    <property type="evidence" value="ECO:0007669"/>
    <property type="project" value="UniProtKB-ARBA"/>
</dbReference>
<evidence type="ECO:0000256" key="8">
    <source>
        <dbReference type="ARBA" id="ARBA00022723"/>
    </source>
</evidence>
<dbReference type="GO" id="GO:0046872">
    <property type="term" value="F:metal ion binding"/>
    <property type="evidence" value="ECO:0007669"/>
    <property type="project" value="UniProtKB-UniRule"/>
</dbReference>
<dbReference type="CDD" id="cd00429">
    <property type="entry name" value="RPE"/>
    <property type="match status" value="1"/>
</dbReference>
<evidence type="ECO:0000313" key="16">
    <source>
        <dbReference type="Proteomes" id="UP000242687"/>
    </source>
</evidence>
<dbReference type="AlphaFoldDB" id="A0A2H9VKZ8"/>
<dbReference type="InterPro" id="IPR000056">
    <property type="entry name" value="Ribul_P_3_epim-like"/>
</dbReference>
<dbReference type="InterPro" id="IPR011060">
    <property type="entry name" value="RibuloseP-bd_barrel"/>
</dbReference>
<keyword evidence="13" id="KW-0464">Manganese</keyword>
<comment type="similarity">
    <text evidence="6 10 11">Belongs to the ribulose-phosphate 3-epimerase family.</text>
</comment>
<dbReference type="NCBIfam" id="TIGR01163">
    <property type="entry name" value="rpe"/>
    <property type="match status" value="1"/>
</dbReference>
<comment type="cofactor">
    <cofactor evidence="2">
        <name>Mn(2+)</name>
        <dbReference type="ChEBI" id="CHEBI:29035"/>
    </cofactor>
</comment>
<dbReference type="PROSITE" id="PS01086">
    <property type="entry name" value="RIBUL_P_3_EPIMER_2"/>
    <property type="match status" value="1"/>
</dbReference>
<dbReference type="NCBIfam" id="NF004076">
    <property type="entry name" value="PRK05581.1-4"/>
    <property type="match status" value="1"/>
</dbReference>
<evidence type="ECO:0000256" key="1">
    <source>
        <dbReference type="ARBA" id="ARBA00001782"/>
    </source>
</evidence>
<reference evidence="15 16" key="1">
    <citation type="submission" date="2017-11" db="EMBL/GenBank/DDBJ databases">
        <title>Genomic Encyclopedia of Archaeal and Bacterial Type Strains, Phase II (KMG-II): From Individual Species to Whole Genera.</title>
        <authorList>
            <person name="Goeker M."/>
        </authorList>
    </citation>
    <scope>NUCLEOTIDE SEQUENCE [LARGE SCALE GENOMIC DNA]</scope>
    <source>
        <strain evidence="15 16">DSM 28175</strain>
    </source>
</reference>
<evidence type="ECO:0000256" key="11">
    <source>
        <dbReference type="PIRNR" id="PIRNR001461"/>
    </source>
</evidence>
<organism evidence="15 16">
    <name type="scientific">Mucilaginibacter auburnensis</name>
    <dbReference type="NCBI Taxonomy" id="1457233"/>
    <lineage>
        <taxon>Bacteria</taxon>
        <taxon>Pseudomonadati</taxon>
        <taxon>Bacteroidota</taxon>
        <taxon>Sphingobacteriia</taxon>
        <taxon>Sphingobacteriales</taxon>
        <taxon>Sphingobacteriaceae</taxon>
        <taxon>Mucilaginibacter</taxon>
    </lineage>
</organism>
<keyword evidence="16" id="KW-1185">Reference proteome</keyword>
<keyword evidence="9 10" id="KW-0413">Isomerase</keyword>
<name>A0A2H9VKZ8_9SPHI</name>
<dbReference type="Pfam" id="PF00834">
    <property type="entry name" value="Ribul_P_3_epim"/>
    <property type="match status" value="1"/>
</dbReference>
<keyword evidence="10 11" id="KW-0119">Carbohydrate metabolism</keyword>
<dbReference type="EMBL" id="PGFJ01000002">
    <property type="protein sequence ID" value="PJJ79021.1"/>
    <property type="molecule type" value="Genomic_DNA"/>
</dbReference>
<feature type="binding site" evidence="10 13">
    <location>
        <position position="68"/>
    </location>
    <ligand>
        <name>a divalent metal cation</name>
        <dbReference type="ChEBI" id="CHEBI:60240"/>
    </ligand>
</feature>
<dbReference type="PIRSF" id="PIRSF001461">
    <property type="entry name" value="RPE"/>
    <property type="match status" value="1"/>
</dbReference>
<evidence type="ECO:0000256" key="14">
    <source>
        <dbReference type="PIRSR" id="PIRSR001461-3"/>
    </source>
</evidence>
<feature type="active site" description="Proton acceptor" evidence="10 12">
    <location>
        <position position="37"/>
    </location>
</feature>
<feature type="binding site" evidence="10 13">
    <location>
        <position position="37"/>
    </location>
    <ligand>
        <name>a divalent metal cation</name>
        <dbReference type="ChEBI" id="CHEBI:60240"/>
    </ligand>
</feature>